<dbReference type="EMBL" id="JAGDEL010000011">
    <property type="protein sequence ID" value="MBO1513070.1"/>
    <property type="molecule type" value="Genomic_DNA"/>
</dbReference>
<protein>
    <submittedName>
        <fullName evidence="3">MerR family transcriptional regulator</fullName>
    </submittedName>
</protein>
<dbReference type="PANTHER" id="PTHR30204">
    <property type="entry name" value="REDOX-CYCLING DRUG-SENSING TRANSCRIPTIONAL ACTIVATOR SOXR"/>
    <property type="match status" value="1"/>
</dbReference>
<dbReference type="Proteomes" id="UP000663981">
    <property type="component" value="Unassembled WGS sequence"/>
</dbReference>
<evidence type="ECO:0000313" key="4">
    <source>
        <dbReference type="Proteomes" id="UP000663981"/>
    </source>
</evidence>
<dbReference type="Pfam" id="PF13411">
    <property type="entry name" value="MerR_1"/>
    <property type="match status" value="1"/>
</dbReference>
<feature type="domain" description="HTH merR-type" evidence="2">
    <location>
        <begin position="1"/>
        <end position="66"/>
    </location>
</feature>
<dbReference type="PROSITE" id="PS50937">
    <property type="entry name" value="HTH_MERR_2"/>
    <property type="match status" value="1"/>
</dbReference>
<dbReference type="SMART" id="SM00422">
    <property type="entry name" value="HTH_MERR"/>
    <property type="match status" value="1"/>
</dbReference>
<reference evidence="3 4" key="1">
    <citation type="submission" date="2021-03" db="EMBL/GenBank/DDBJ databases">
        <title>Whole genome sequence of Metabacillus bambusae BG109.</title>
        <authorList>
            <person name="Jeong J.W."/>
        </authorList>
    </citation>
    <scope>NUCLEOTIDE SEQUENCE [LARGE SCALE GENOMIC DNA]</scope>
    <source>
        <strain evidence="3 4">BG109</strain>
    </source>
</reference>
<keyword evidence="1" id="KW-0238">DNA-binding</keyword>
<dbReference type="InterPro" id="IPR000551">
    <property type="entry name" value="MerR-type_HTH_dom"/>
</dbReference>
<name>A0ABS3N4V8_9BACI</name>
<gene>
    <name evidence="3" type="ORF">I7822_15540</name>
</gene>
<accession>A0ABS3N4V8</accession>
<evidence type="ECO:0000313" key="3">
    <source>
        <dbReference type="EMBL" id="MBO1513070.1"/>
    </source>
</evidence>
<evidence type="ECO:0000256" key="1">
    <source>
        <dbReference type="ARBA" id="ARBA00023125"/>
    </source>
</evidence>
<dbReference type="PANTHER" id="PTHR30204:SF95">
    <property type="entry name" value="HTH-TYPE TRANSCRIPTIONAL REGULATOR CUER"/>
    <property type="match status" value="1"/>
</dbReference>
<proteinExistence type="predicted"/>
<sequence>MGELAEITNVTKRTIDYYTTIGLLKAERSASNYRYYDQSAIERLHYIEKCKAEGMSLDKIRKDMLEKDAEEIDVHELRLKIRGLENDVSEILAHFDKNDPKSQEEMKKQISHESLSLIQTLLLLIN</sequence>
<evidence type="ECO:0000259" key="2">
    <source>
        <dbReference type="PROSITE" id="PS50937"/>
    </source>
</evidence>
<comment type="caution">
    <text evidence="3">The sequence shown here is derived from an EMBL/GenBank/DDBJ whole genome shotgun (WGS) entry which is preliminary data.</text>
</comment>
<dbReference type="Gene3D" id="1.10.1660.10">
    <property type="match status" value="1"/>
</dbReference>
<organism evidence="3 4">
    <name type="scientific">Metabacillus bambusae</name>
    <dbReference type="NCBI Taxonomy" id="2795218"/>
    <lineage>
        <taxon>Bacteria</taxon>
        <taxon>Bacillati</taxon>
        <taxon>Bacillota</taxon>
        <taxon>Bacilli</taxon>
        <taxon>Bacillales</taxon>
        <taxon>Bacillaceae</taxon>
        <taxon>Metabacillus</taxon>
    </lineage>
</organism>
<dbReference type="InterPro" id="IPR009061">
    <property type="entry name" value="DNA-bd_dom_put_sf"/>
</dbReference>
<dbReference type="InterPro" id="IPR047057">
    <property type="entry name" value="MerR_fam"/>
</dbReference>
<keyword evidence="4" id="KW-1185">Reference proteome</keyword>
<dbReference type="SUPFAM" id="SSF46955">
    <property type="entry name" value="Putative DNA-binding domain"/>
    <property type="match status" value="1"/>
</dbReference>